<dbReference type="SUPFAM" id="SSF53335">
    <property type="entry name" value="S-adenosyl-L-methionine-dependent methyltransferases"/>
    <property type="match status" value="1"/>
</dbReference>
<name>A0A2R8BMX3_9RHOB</name>
<dbReference type="NCBIfam" id="TIGR01444">
    <property type="entry name" value="fkbM_fam"/>
    <property type="match status" value="1"/>
</dbReference>
<protein>
    <recommendedName>
        <fullName evidence="1">Methyltransferase FkbM domain-containing protein</fullName>
    </recommendedName>
</protein>
<evidence type="ECO:0000313" key="2">
    <source>
        <dbReference type="EMBL" id="SPH24770.1"/>
    </source>
</evidence>
<dbReference type="Proteomes" id="UP000244924">
    <property type="component" value="Unassembled WGS sequence"/>
</dbReference>
<dbReference type="Gene3D" id="3.40.50.150">
    <property type="entry name" value="Vaccinia Virus protein VP39"/>
    <property type="match status" value="1"/>
</dbReference>
<dbReference type="RefSeq" id="WP_108854770.1">
    <property type="nucleotide sequence ID" value="NZ_OMOQ01000004.1"/>
</dbReference>
<dbReference type="AlphaFoldDB" id="A0A2R8BMX3"/>
<organism evidence="2 3">
    <name type="scientific">Albidovulum aquaemixtae</name>
    <dbReference type="NCBI Taxonomy" id="1542388"/>
    <lineage>
        <taxon>Bacteria</taxon>
        <taxon>Pseudomonadati</taxon>
        <taxon>Pseudomonadota</taxon>
        <taxon>Alphaproteobacteria</taxon>
        <taxon>Rhodobacterales</taxon>
        <taxon>Paracoccaceae</taxon>
        <taxon>Albidovulum</taxon>
    </lineage>
</organism>
<dbReference type="PANTHER" id="PTHR34203:SF15">
    <property type="entry name" value="SLL1173 PROTEIN"/>
    <property type="match status" value="1"/>
</dbReference>
<dbReference type="InterPro" id="IPR006342">
    <property type="entry name" value="FkbM_mtfrase"/>
</dbReference>
<dbReference type="Pfam" id="PF05050">
    <property type="entry name" value="Methyltransf_21"/>
    <property type="match status" value="1"/>
</dbReference>
<dbReference type="InterPro" id="IPR052514">
    <property type="entry name" value="SAM-dependent_MTase"/>
</dbReference>
<dbReference type="EMBL" id="OMOQ01000004">
    <property type="protein sequence ID" value="SPH24770.1"/>
    <property type="molecule type" value="Genomic_DNA"/>
</dbReference>
<dbReference type="PANTHER" id="PTHR34203">
    <property type="entry name" value="METHYLTRANSFERASE, FKBM FAMILY PROTEIN"/>
    <property type="match status" value="1"/>
</dbReference>
<reference evidence="2 3" key="1">
    <citation type="submission" date="2018-03" db="EMBL/GenBank/DDBJ databases">
        <authorList>
            <person name="Keele B.F."/>
        </authorList>
    </citation>
    <scope>NUCLEOTIDE SEQUENCE [LARGE SCALE GENOMIC DNA]</scope>
    <source>
        <strain evidence="2 3">CECT 8626</strain>
    </source>
</reference>
<sequence>MRLNAFRNIEERLSDAMSIDAYCRVVNARNALRGKAQRIAPVPGEDSALHVARTGAEEIHICRRGRHNRYKRGITAGVDALAADYHLNRIDTLRDGLFIDCGANVGELGLWARARGHGYVAFEPEALEARCCDLNNFGGEARTIRKALWKEETTLRFYTKPESADSSVLAGHGMEDFVEIAATTFDAAVDLSSVTGPVIFKLEAEGAEPEVLEGARNSLDRIDWVAVDCGYERGPAKAHTFVETNTFLQDHGFRLEAAQFRRVTALYRRTG</sequence>
<proteinExistence type="predicted"/>
<dbReference type="InterPro" id="IPR029063">
    <property type="entry name" value="SAM-dependent_MTases_sf"/>
</dbReference>
<accession>A0A2R8BMX3</accession>
<feature type="domain" description="Methyltransferase FkbM" evidence="1">
    <location>
        <begin position="100"/>
        <end position="255"/>
    </location>
</feature>
<dbReference type="OrthoDB" id="4104638at2"/>
<gene>
    <name evidence="2" type="ORF">DEA8626_03807</name>
</gene>
<evidence type="ECO:0000313" key="3">
    <source>
        <dbReference type="Proteomes" id="UP000244924"/>
    </source>
</evidence>
<keyword evidence="3" id="KW-1185">Reference proteome</keyword>
<evidence type="ECO:0000259" key="1">
    <source>
        <dbReference type="Pfam" id="PF05050"/>
    </source>
</evidence>